<evidence type="ECO:0000313" key="4">
    <source>
        <dbReference type="EMBL" id="PRP79399.1"/>
    </source>
</evidence>
<feature type="compositionally biased region" description="Low complexity" evidence="1">
    <location>
        <begin position="315"/>
        <end position="332"/>
    </location>
</feature>
<evidence type="ECO:0000256" key="2">
    <source>
        <dbReference type="SAM" id="Phobius"/>
    </source>
</evidence>
<keyword evidence="5" id="KW-1185">Reference proteome</keyword>
<name>A0A2P6N620_9EUKA</name>
<dbReference type="AlphaFoldDB" id="A0A2P6N620"/>
<keyword evidence="2" id="KW-0812">Transmembrane</keyword>
<proteinExistence type="predicted"/>
<dbReference type="EMBL" id="MDYQ01000185">
    <property type="protein sequence ID" value="PRP79399.1"/>
    <property type="molecule type" value="Genomic_DNA"/>
</dbReference>
<feature type="transmembrane region" description="Helical" evidence="2">
    <location>
        <begin position="241"/>
        <end position="264"/>
    </location>
</feature>
<evidence type="ECO:0000313" key="5">
    <source>
        <dbReference type="Proteomes" id="UP000241769"/>
    </source>
</evidence>
<dbReference type="InParanoid" id="A0A2P6N620"/>
<evidence type="ECO:0000256" key="3">
    <source>
        <dbReference type="SAM" id="SignalP"/>
    </source>
</evidence>
<gene>
    <name evidence="4" type="ORF">PROFUN_12997</name>
</gene>
<keyword evidence="2" id="KW-0472">Membrane</keyword>
<keyword evidence="3" id="KW-0732">Signal</keyword>
<feature type="signal peptide" evidence="3">
    <location>
        <begin position="1"/>
        <end position="19"/>
    </location>
</feature>
<organism evidence="4 5">
    <name type="scientific">Planoprotostelium fungivorum</name>
    <dbReference type="NCBI Taxonomy" id="1890364"/>
    <lineage>
        <taxon>Eukaryota</taxon>
        <taxon>Amoebozoa</taxon>
        <taxon>Evosea</taxon>
        <taxon>Variosea</taxon>
        <taxon>Cavosteliida</taxon>
        <taxon>Cavosteliaceae</taxon>
        <taxon>Planoprotostelium</taxon>
    </lineage>
</organism>
<protein>
    <recommendedName>
        <fullName evidence="6">Transmembrane protein</fullName>
    </recommendedName>
</protein>
<evidence type="ECO:0000256" key="1">
    <source>
        <dbReference type="SAM" id="MobiDB-lite"/>
    </source>
</evidence>
<feature type="transmembrane region" description="Helical" evidence="2">
    <location>
        <begin position="114"/>
        <end position="137"/>
    </location>
</feature>
<feature type="transmembrane region" description="Helical" evidence="2">
    <location>
        <begin position="205"/>
        <end position="229"/>
    </location>
</feature>
<keyword evidence="2" id="KW-1133">Transmembrane helix</keyword>
<sequence>MRLTAALLLVILFFSPILGQKPDCHNLNPDCDGRGICMNQGNCRYFSRNSSYPFDCLTRANDEPKAGQLFQAVIIIACILNCSTFPFVAWRLLLEFRTRHNNADKSVISKVTKISLTCLFTVSLVTVLTSFDFFGIYQRLTGQEMIKKINVNFSGTLSMEDILRRITFLQRFRIPFAVSALSTIAGTYYIRETSSMKALQMAYNAIHVSIWCFFFIGLVVFSLRLLTILPPSVAPKIRRMTFILCFIISMCMFDKISSIVHYVYVNGRDGYLTGWRRMINLWLVWFTVIAMLELYMPVQKYKRWMRISALWHNTSSTSGGSSGVNNTGKSNSMDNSQIPMTVIDASS</sequence>
<feature type="region of interest" description="Disordered" evidence="1">
    <location>
        <begin position="315"/>
        <end position="347"/>
    </location>
</feature>
<feature type="chain" id="PRO_5015203576" description="Transmembrane protein" evidence="3">
    <location>
        <begin position="20"/>
        <end position="347"/>
    </location>
</feature>
<feature type="transmembrane region" description="Helical" evidence="2">
    <location>
        <begin position="69"/>
        <end position="93"/>
    </location>
</feature>
<comment type="caution">
    <text evidence="4">The sequence shown here is derived from an EMBL/GenBank/DDBJ whole genome shotgun (WGS) entry which is preliminary data.</text>
</comment>
<feature type="transmembrane region" description="Helical" evidence="2">
    <location>
        <begin position="279"/>
        <end position="298"/>
    </location>
</feature>
<evidence type="ECO:0008006" key="6">
    <source>
        <dbReference type="Google" id="ProtNLM"/>
    </source>
</evidence>
<feature type="compositionally biased region" description="Polar residues" evidence="1">
    <location>
        <begin position="333"/>
        <end position="347"/>
    </location>
</feature>
<reference evidence="4 5" key="1">
    <citation type="journal article" date="2018" name="Genome Biol. Evol.">
        <title>Multiple Roots of Fruiting Body Formation in Amoebozoa.</title>
        <authorList>
            <person name="Hillmann F."/>
            <person name="Forbes G."/>
            <person name="Novohradska S."/>
            <person name="Ferling I."/>
            <person name="Riege K."/>
            <person name="Groth M."/>
            <person name="Westermann M."/>
            <person name="Marz M."/>
            <person name="Spaller T."/>
            <person name="Winckler T."/>
            <person name="Schaap P."/>
            <person name="Glockner G."/>
        </authorList>
    </citation>
    <scope>NUCLEOTIDE SEQUENCE [LARGE SCALE GENOMIC DNA]</scope>
    <source>
        <strain evidence="4 5">Jena</strain>
    </source>
</reference>
<accession>A0A2P6N620</accession>
<dbReference type="Proteomes" id="UP000241769">
    <property type="component" value="Unassembled WGS sequence"/>
</dbReference>